<dbReference type="SUPFAM" id="SSF53067">
    <property type="entry name" value="Actin-like ATPase domain"/>
    <property type="match status" value="2"/>
</dbReference>
<dbReference type="InterPro" id="IPR036388">
    <property type="entry name" value="WH-like_DNA-bd_sf"/>
</dbReference>
<comment type="similarity">
    <text evidence="1">Belongs to the ROK (NagC/XylR) family.</text>
</comment>
<organism evidence="2 3">
    <name type="scientific">Cellulosimicrobium protaetiae</name>
    <dbReference type="NCBI Taxonomy" id="2587808"/>
    <lineage>
        <taxon>Bacteria</taxon>
        <taxon>Bacillati</taxon>
        <taxon>Actinomycetota</taxon>
        <taxon>Actinomycetes</taxon>
        <taxon>Micrococcales</taxon>
        <taxon>Promicromonosporaceae</taxon>
        <taxon>Cellulosimicrobium</taxon>
    </lineage>
</organism>
<evidence type="ECO:0000313" key="3">
    <source>
        <dbReference type="Proteomes" id="UP000451354"/>
    </source>
</evidence>
<dbReference type="InterPro" id="IPR000600">
    <property type="entry name" value="ROK"/>
</dbReference>
<dbReference type="Pfam" id="PF00480">
    <property type="entry name" value="ROK"/>
    <property type="match status" value="1"/>
</dbReference>
<dbReference type="KEGG" id="cprt:FIC82_017695"/>
<dbReference type="PANTHER" id="PTHR18964:SF149">
    <property type="entry name" value="BIFUNCTIONAL UDP-N-ACETYLGLUCOSAMINE 2-EPIMERASE_N-ACETYLMANNOSAMINE KINASE"/>
    <property type="match status" value="1"/>
</dbReference>
<dbReference type="Gene3D" id="3.30.420.40">
    <property type="match status" value="2"/>
</dbReference>
<dbReference type="InterPro" id="IPR036390">
    <property type="entry name" value="WH_DNA-bd_sf"/>
</dbReference>
<dbReference type="InterPro" id="IPR043129">
    <property type="entry name" value="ATPase_NBD"/>
</dbReference>
<name>A0A6M5UI08_9MICO</name>
<evidence type="ECO:0000313" key="2">
    <source>
        <dbReference type="EMBL" id="QJW37740.1"/>
    </source>
</evidence>
<dbReference type="Proteomes" id="UP000451354">
    <property type="component" value="Chromosome"/>
</dbReference>
<protein>
    <submittedName>
        <fullName evidence="2">ROK family transcriptional regulator</fullName>
    </submittedName>
</protein>
<evidence type="ECO:0000256" key="1">
    <source>
        <dbReference type="ARBA" id="ARBA00006479"/>
    </source>
</evidence>
<proteinExistence type="inferred from homology"/>
<dbReference type="CDD" id="cd24076">
    <property type="entry name" value="ASKHA_ATPase_ROK_BsXylR-like"/>
    <property type="match status" value="1"/>
</dbReference>
<dbReference type="EMBL" id="CP052757">
    <property type="protein sequence ID" value="QJW37740.1"/>
    <property type="molecule type" value="Genomic_DNA"/>
</dbReference>
<dbReference type="OrthoDB" id="5174513at2"/>
<dbReference type="AlphaFoldDB" id="A0A6M5UI08"/>
<dbReference type="PANTHER" id="PTHR18964">
    <property type="entry name" value="ROK (REPRESSOR, ORF, KINASE) FAMILY"/>
    <property type="match status" value="1"/>
</dbReference>
<gene>
    <name evidence="2" type="ORF">FIC82_017695</name>
</gene>
<accession>A0A6M5UI08</accession>
<dbReference type="Gene3D" id="1.10.10.10">
    <property type="entry name" value="Winged helix-like DNA-binding domain superfamily/Winged helix DNA-binding domain"/>
    <property type="match status" value="1"/>
</dbReference>
<dbReference type="SUPFAM" id="SSF46785">
    <property type="entry name" value="Winged helix' DNA-binding domain"/>
    <property type="match status" value="1"/>
</dbReference>
<sequence>MNLSARVGKVKTVNRSVATRTGPPAARQATLREHNLALVARAVFESAQPCSRADIAAASGLTRATVSTLVDRLVAAAIVAELPPATPQRAGRPAVPLAPAPRSLVGLGLEVNVDYLGGRVLDLTGTVVAEHVDPDDLHDSDPAEVLARLGRIAQDLLATVRADGMTVAGARLALPGLVDTRAGRLEVAPNLGWSHLDPVRLLGLGPDVPVEIGNEAKLAALAQASRGVVPDDASDPASDPAPSTYLYVSGDVGIGSAIVVDRRLFRGRHGWTGEVGHVVVDPRGPRCRCGATGCLEQYAGKDALLRGAGLPVDAPTETLVAALDAAEPAALAVVEQAGTALGSALADYVNLVDIDTVLLGGIYPALLPYLRTAALAELRTRVLAAPWTDVVLLPAPVGDHAALTGGAREVLRGVVEDPSAWVAED</sequence>
<reference evidence="3" key="1">
    <citation type="journal article" date="2022" name="Int. J. Syst. Evol. Microbiol.">
        <title>Cellulosimicrobium protaetiae sp. nov., isolated from the gut of the larva of Protaetia brevitarsis seulensis.</title>
        <authorList>
            <person name="Le Han H."/>
            <person name="Nguyen T.T.H."/>
            <person name="Li Z."/>
            <person name="Shin N.R."/>
            <person name="Kim S.G."/>
        </authorList>
    </citation>
    <scope>NUCLEOTIDE SEQUENCE [LARGE SCALE GENOMIC DNA]</scope>
    <source>
        <strain evidence="3">BI34</strain>
    </source>
</reference>
<keyword evidence="3" id="KW-1185">Reference proteome</keyword>